<evidence type="ECO:0000256" key="1">
    <source>
        <dbReference type="ARBA" id="ARBA00004141"/>
    </source>
</evidence>
<evidence type="ECO:0000256" key="3">
    <source>
        <dbReference type="ARBA" id="ARBA00022692"/>
    </source>
</evidence>
<dbReference type="CDD" id="cd13963">
    <property type="entry name" value="PT_UbiA_2"/>
    <property type="match status" value="1"/>
</dbReference>
<keyword evidence="7" id="KW-0808">Transferase</keyword>
<feature type="transmembrane region" description="Helical" evidence="6">
    <location>
        <begin position="213"/>
        <end position="235"/>
    </location>
</feature>
<dbReference type="InterPro" id="IPR000537">
    <property type="entry name" value="UbiA_prenyltransferase"/>
</dbReference>
<sequence length="303" mass="34587">MGFCSTLVAYITLMRPYQWSKNCFIFAPAFFAFGSYPLTFIKPLIISFFGFSLVCSAIYIFNDILDRESDKLHPSKKFRPIASALISPYKAGIFSIFLMGGGLIMLYVCLSSLSPKPNFSLFIPVCFYICLNFVYSTLFKHFAIIDIFCIAIGFVLRLFIGSIVINIALSEWIVIVTFLLALFLALAKRRDDVIILEKSGTKMRKNIDGYNRTFLDIGMSISASLVMISYIFYTIDESVQERFHTDKLYFTSIFVLLGIFRYMQITFVEEQSSSPSKILLKDRFLQCAILGYICSFVVIIILK</sequence>
<keyword evidence="5 6" id="KW-0472">Membrane</keyword>
<feature type="transmembrane region" description="Helical" evidence="6">
    <location>
        <begin position="166"/>
        <end position="187"/>
    </location>
</feature>
<dbReference type="EMBL" id="UAWL01000006">
    <property type="protein sequence ID" value="SQB98125.1"/>
    <property type="molecule type" value="Genomic_DNA"/>
</dbReference>
<feature type="transmembrane region" description="Helical" evidence="6">
    <location>
        <begin position="247"/>
        <end position="263"/>
    </location>
</feature>
<comment type="subcellular location">
    <subcellularLocation>
        <location evidence="1">Membrane</location>
        <topology evidence="1">Multi-pass membrane protein</topology>
    </subcellularLocation>
</comment>
<keyword evidence="2" id="KW-1003">Cell membrane</keyword>
<evidence type="ECO:0000256" key="2">
    <source>
        <dbReference type="ARBA" id="ARBA00022475"/>
    </source>
</evidence>
<dbReference type="Gene3D" id="1.10.357.140">
    <property type="entry name" value="UbiA prenyltransferase"/>
    <property type="match status" value="1"/>
</dbReference>
<keyword evidence="7" id="KW-0328">Glycosyltransferase</keyword>
<feature type="transmembrane region" description="Helical" evidence="6">
    <location>
        <begin position="142"/>
        <end position="160"/>
    </location>
</feature>
<keyword evidence="3 6" id="KW-0812">Transmembrane</keyword>
<feature type="transmembrane region" description="Helical" evidence="6">
    <location>
        <begin position="86"/>
        <end position="107"/>
    </location>
</feature>
<feature type="transmembrane region" description="Helical" evidence="6">
    <location>
        <begin position="119"/>
        <end position="135"/>
    </location>
</feature>
<proteinExistence type="predicted"/>
<accession>A0A2X3BPR3</accession>
<evidence type="ECO:0000256" key="5">
    <source>
        <dbReference type="ARBA" id="ARBA00023136"/>
    </source>
</evidence>
<dbReference type="Proteomes" id="UP000250166">
    <property type="component" value="Unassembled WGS sequence"/>
</dbReference>
<dbReference type="GO" id="GO:0016765">
    <property type="term" value="F:transferase activity, transferring alkyl or aryl (other than methyl) groups"/>
    <property type="evidence" value="ECO:0007669"/>
    <property type="project" value="InterPro"/>
</dbReference>
<evidence type="ECO:0000256" key="4">
    <source>
        <dbReference type="ARBA" id="ARBA00022989"/>
    </source>
</evidence>
<dbReference type="AlphaFoldDB" id="A0A2X3BPR3"/>
<dbReference type="PANTHER" id="PTHR11048">
    <property type="entry name" value="PRENYLTRANSFERASES"/>
    <property type="match status" value="1"/>
</dbReference>
<reference evidence="7 8" key="1">
    <citation type="submission" date="2018-06" db="EMBL/GenBank/DDBJ databases">
        <authorList>
            <consortium name="Pathogen Informatics"/>
            <person name="Doyle S."/>
        </authorList>
    </citation>
    <scope>NUCLEOTIDE SEQUENCE [LARGE SCALE GENOMIC DNA]</scope>
    <source>
        <strain evidence="7 8">NCTC13102</strain>
    </source>
</reference>
<gene>
    <name evidence="7" type="ORF">NCTC13102_00575</name>
</gene>
<dbReference type="GO" id="GO:0016757">
    <property type="term" value="F:glycosyltransferase activity"/>
    <property type="evidence" value="ECO:0007669"/>
    <property type="project" value="UniProtKB-KW"/>
</dbReference>
<keyword evidence="4 6" id="KW-1133">Transmembrane helix</keyword>
<dbReference type="RefSeq" id="WP_051404604.1">
    <property type="nucleotide sequence ID" value="NZ_UAWL01000006.1"/>
</dbReference>
<dbReference type="PANTHER" id="PTHR11048:SF5">
    <property type="entry name" value="DECAPRENYL-PHOSPHATE PHOSPHORIBOSYLTRANSFERASE"/>
    <property type="match status" value="1"/>
</dbReference>
<dbReference type="InterPro" id="IPR044878">
    <property type="entry name" value="UbiA_sf"/>
</dbReference>
<organism evidence="7 8">
    <name type="scientific">Helicobacter fennelliae</name>
    <dbReference type="NCBI Taxonomy" id="215"/>
    <lineage>
        <taxon>Bacteria</taxon>
        <taxon>Pseudomonadati</taxon>
        <taxon>Campylobacterota</taxon>
        <taxon>Epsilonproteobacteria</taxon>
        <taxon>Campylobacterales</taxon>
        <taxon>Helicobacteraceae</taxon>
        <taxon>Helicobacter</taxon>
    </lineage>
</organism>
<dbReference type="Pfam" id="PF01040">
    <property type="entry name" value="UbiA"/>
    <property type="match status" value="1"/>
</dbReference>
<dbReference type="GO" id="GO:0009247">
    <property type="term" value="P:glycolipid biosynthetic process"/>
    <property type="evidence" value="ECO:0007669"/>
    <property type="project" value="TreeGrafter"/>
</dbReference>
<name>A0A2X3BPR3_9HELI</name>
<evidence type="ECO:0000313" key="8">
    <source>
        <dbReference type="Proteomes" id="UP000250166"/>
    </source>
</evidence>
<dbReference type="GO" id="GO:0005886">
    <property type="term" value="C:plasma membrane"/>
    <property type="evidence" value="ECO:0007669"/>
    <property type="project" value="TreeGrafter"/>
</dbReference>
<feature type="transmembrane region" description="Helical" evidence="6">
    <location>
        <begin position="284"/>
        <end position="302"/>
    </location>
</feature>
<protein>
    <submittedName>
        <fullName evidence="7">Phosphoribose diphosphate:decaprenyl-phosphate phosphoribosyltransferase</fullName>
    </submittedName>
</protein>
<evidence type="ECO:0000256" key="6">
    <source>
        <dbReference type="SAM" id="Phobius"/>
    </source>
</evidence>
<feature type="transmembrane region" description="Helical" evidence="6">
    <location>
        <begin position="19"/>
        <end position="38"/>
    </location>
</feature>
<evidence type="ECO:0000313" key="7">
    <source>
        <dbReference type="EMBL" id="SQB98125.1"/>
    </source>
</evidence>
<dbReference type="InterPro" id="IPR039653">
    <property type="entry name" value="Prenyltransferase"/>
</dbReference>